<protein>
    <submittedName>
        <fullName evidence="1">Uncharacterized protein</fullName>
    </submittedName>
</protein>
<sequence>MAGRVLVVVRRLSFMWWGRRDGWLYCEETAGYQQRGIYGTRSGILCGEPKVDLVSLP</sequence>
<gene>
    <name evidence="1" type="ORF">NC653_029221</name>
</gene>
<evidence type="ECO:0000313" key="1">
    <source>
        <dbReference type="EMBL" id="KAJ6977247.1"/>
    </source>
</evidence>
<comment type="caution">
    <text evidence="1">The sequence shown here is derived from an EMBL/GenBank/DDBJ whole genome shotgun (WGS) entry which is preliminary data.</text>
</comment>
<keyword evidence="2" id="KW-1185">Reference proteome</keyword>
<proteinExistence type="predicted"/>
<reference evidence="1" key="1">
    <citation type="journal article" date="2023" name="Mol. Ecol. Resour.">
        <title>Chromosome-level genome assembly of a triploid poplar Populus alba 'Berolinensis'.</title>
        <authorList>
            <person name="Chen S."/>
            <person name="Yu Y."/>
            <person name="Wang X."/>
            <person name="Wang S."/>
            <person name="Zhang T."/>
            <person name="Zhou Y."/>
            <person name="He R."/>
            <person name="Meng N."/>
            <person name="Wang Y."/>
            <person name="Liu W."/>
            <person name="Liu Z."/>
            <person name="Liu J."/>
            <person name="Guo Q."/>
            <person name="Huang H."/>
            <person name="Sederoff R.R."/>
            <person name="Wang G."/>
            <person name="Qu G."/>
            <person name="Chen S."/>
        </authorList>
    </citation>
    <scope>NUCLEOTIDE SEQUENCE</scope>
    <source>
        <strain evidence="1">SC-2020</strain>
    </source>
</reference>
<dbReference type="EMBL" id="JAQIZT010000012">
    <property type="protein sequence ID" value="KAJ6977247.1"/>
    <property type="molecule type" value="Genomic_DNA"/>
</dbReference>
<dbReference type="Proteomes" id="UP001164929">
    <property type="component" value="Chromosome 12"/>
</dbReference>
<accession>A0AAD6M1Y9</accession>
<organism evidence="1 2">
    <name type="scientific">Populus alba x Populus x berolinensis</name>
    <dbReference type="NCBI Taxonomy" id="444605"/>
    <lineage>
        <taxon>Eukaryota</taxon>
        <taxon>Viridiplantae</taxon>
        <taxon>Streptophyta</taxon>
        <taxon>Embryophyta</taxon>
        <taxon>Tracheophyta</taxon>
        <taxon>Spermatophyta</taxon>
        <taxon>Magnoliopsida</taxon>
        <taxon>eudicotyledons</taxon>
        <taxon>Gunneridae</taxon>
        <taxon>Pentapetalae</taxon>
        <taxon>rosids</taxon>
        <taxon>fabids</taxon>
        <taxon>Malpighiales</taxon>
        <taxon>Salicaceae</taxon>
        <taxon>Saliceae</taxon>
        <taxon>Populus</taxon>
    </lineage>
</organism>
<evidence type="ECO:0000313" key="2">
    <source>
        <dbReference type="Proteomes" id="UP001164929"/>
    </source>
</evidence>
<dbReference type="AlphaFoldDB" id="A0AAD6M1Y9"/>
<name>A0AAD6M1Y9_9ROSI</name>